<gene>
    <name evidence="8" type="ORF">DEU29_101400</name>
</gene>
<dbReference type="Pfam" id="PF12167">
    <property type="entry name" value="Arm-DNA-bind_2"/>
    <property type="match status" value="1"/>
</dbReference>
<dbReference type="InterPro" id="IPR011010">
    <property type="entry name" value="DNA_brk_join_enz"/>
</dbReference>
<evidence type="ECO:0000256" key="1">
    <source>
        <dbReference type="ARBA" id="ARBA00008857"/>
    </source>
</evidence>
<evidence type="ECO:0000313" key="9">
    <source>
        <dbReference type="Proteomes" id="UP000295531"/>
    </source>
</evidence>
<name>A0A4R6PRU9_9GAMM</name>
<comment type="caution">
    <text evidence="8">The sequence shown here is derived from an EMBL/GenBank/DDBJ whole genome shotgun (WGS) entry which is preliminary data.</text>
</comment>
<dbReference type="Gene3D" id="1.10.443.10">
    <property type="entry name" value="Intergrase catalytic core"/>
    <property type="match status" value="1"/>
</dbReference>
<dbReference type="InterPro" id="IPR022000">
    <property type="entry name" value="Min27-like_integrase_DNA_bind"/>
</dbReference>
<dbReference type="PROSITE" id="PS51900">
    <property type="entry name" value="CB"/>
    <property type="match status" value="1"/>
</dbReference>
<dbReference type="InterPro" id="IPR002104">
    <property type="entry name" value="Integrase_catalytic"/>
</dbReference>
<dbReference type="Proteomes" id="UP000295531">
    <property type="component" value="Unassembled WGS sequence"/>
</dbReference>
<keyword evidence="3 5" id="KW-0238">DNA-binding</keyword>
<dbReference type="SUPFAM" id="SSF56349">
    <property type="entry name" value="DNA breaking-rejoining enzymes"/>
    <property type="match status" value="1"/>
</dbReference>
<evidence type="ECO:0000256" key="3">
    <source>
        <dbReference type="ARBA" id="ARBA00023125"/>
    </source>
</evidence>
<accession>A0A4R6PRU9</accession>
<dbReference type="EMBL" id="SNXI01000001">
    <property type="protein sequence ID" value="TDP40847.1"/>
    <property type="molecule type" value="Genomic_DNA"/>
</dbReference>
<dbReference type="InterPro" id="IPR004107">
    <property type="entry name" value="Integrase_SAM-like_N"/>
</dbReference>
<evidence type="ECO:0000259" key="7">
    <source>
        <dbReference type="PROSITE" id="PS51900"/>
    </source>
</evidence>
<dbReference type="InterPro" id="IPR044068">
    <property type="entry name" value="CB"/>
</dbReference>
<evidence type="ECO:0000313" key="8">
    <source>
        <dbReference type="EMBL" id="TDP40847.1"/>
    </source>
</evidence>
<evidence type="ECO:0000256" key="2">
    <source>
        <dbReference type="ARBA" id="ARBA00022908"/>
    </source>
</evidence>
<dbReference type="Gene3D" id="1.10.150.130">
    <property type="match status" value="1"/>
</dbReference>
<dbReference type="RefSeq" id="WP_133538544.1">
    <property type="nucleotide sequence ID" value="NZ_SNXI01000001.1"/>
</dbReference>
<dbReference type="GO" id="GO:0003677">
    <property type="term" value="F:DNA binding"/>
    <property type="evidence" value="ECO:0007669"/>
    <property type="project" value="UniProtKB-UniRule"/>
</dbReference>
<dbReference type="OrthoDB" id="5391994at2"/>
<dbReference type="InterPro" id="IPR010998">
    <property type="entry name" value="Integrase_recombinase_N"/>
</dbReference>
<evidence type="ECO:0000259" key="6">
    <source>
        <dbReference type="PROSITE" id="PS51898"/>
    </source>
</evidence>
<evidence type="ECO:0000256" key="4">
    <source>
        <dbReference type="ARBA" id="ARBA00023172"/>
    </source>
</evidence>
<keyword evidence="4" id="KW-0233">DNA recombination</keyword>
<feature type="domain" description="Core-binding (CB)" evidence="7">
    <location>
        <begin position="85"/>
        <end position="173"/>
    </location>
</feature>
<dbReference type="AlphaFoldDB" id="A0A4R6PRU9"/>
<evidence type="ECO:0000256" key="5">
    <source>
        <dbReference type="PROSITE-ProRule" id="PRU01248"/>
    </source>
</evidence>
<comment type="similarity">
    <text evidence="1">Belongs to the 'phage' integrase family.</text>
</comment>
<proteinExistence type="inferred from homology"/>
<organism evidence="8 9">
    <name type="scientific">Idiomarina aquatica</name>
    <dbReference type="NCBI Taxonomy" id="1327752"/>
    <lineage>
        <taxon>Bacteria</taxon>
        <taxon>Pseudomonadati</taxon>
        <taxon>Pseudomonadota</taxon>
        <taxon>Gammaproteobacteria</taxon>
        <taxon>Alteromonadales</taxon>
        <taxon>Idiomarinaceae</taxon>
        <taxon>Idiomarina</taxon>
    </lineage>
</organism>
<protein>
    <submittedName>
        <fullName evidence="8">Integrase</fullName>
    </submittedName>
</protein>
<sequence>MASINSRNGKLVVDFRYEKQRCRERTVYADTPGNRKKLRKIVERMEAELVLGTFKYDEYFPNSERGQKLSQLNQLRAASQTNSAPLFSDFSELWFREREGEWRKSYIQTVRYTLDSYLIPQLGKSKVNEITKAVIMEFRASLLKTTSHLGTNLSNARINKIMSIARMILVEASDRFDFPNPWLNIKPLKIKRTDVNPFSLEEIKRFINAVRPDFKNYYIVRFFTGMRTGEIDGLHWDNIDFNKRQVLVRHSKVMDELVDTKTDGSFRQIDMSQTVFDALKSQMKITYGKSDFVFCSPNGSPLQHNNVTKRVWYPTLEYLGLTKRKPYQTRHTAASLWLAAGENAEWIARQLGHANTQMLFKVYSRYVPNLTRKDGSLLDKVLTEHLNDLNKSED</sequence>
<dbReference type="PANTHER" id="PTHR30629">
    <property type="entry name" value="PROPHAGE INTEGRASE"/>
    <property type="match status" value="1"/>
</dbReference>
<dbReference type="InterPro" id="IPR050808">
    <property type="entry name" value="Phage_Integrase"/>
</dbReference>
<keyword evidence="9" id="KW-1185">Reference proteome</keyword>
<feature type="domain" description="Tyr recombinase" evidence="6">
    <location>
        <begin position="193"/>
        <end position="376"/>
    </location>
</feature>
<dbReference type="Pfam" id="PF14659">
    <property type="entry name" value="Phage_int_SAM_3"/>
    <property type="match status" value="1"/>
</dbReference>
<dbReference type="GO" id="GO:0006310">
    <property type="term" value="P:DNA recombination"/>
    <property type="evidence" value="ECO:0007669"/>
    <property type="project" value="UniProtKB-KW"/>
</dbReference>
<dbReference type="PROSITE" id="PS51898">
    <property type="entry name" value="TYR_RECOMBINASE"/>
    <property type="match status" value="1"/>
</dbReference>
<dbReference type="Pfam" id="PF00589">
    <property type="entry name" value="Phage_integrase"/>
    <property type="match status" value="1"/>
</dbReference>
<keyword evidence="2" id="KW-0229">DNA integration</keyword>
<dbReference type="InterPro" id="IPR013762">
    <property type="entry name" value="Integrase-like_cat_sf"/>
</dbReference>
<dbReference type="PANTHER" id="PTHR30629:SF2">
    <property type="entry name" value="PROPHAGE INTEGRASE INTS-RELATED"/>
    <property type="match status" value="1"/>
</dbReference>
<dbReference type="CDD" id="cd01189">
    <property type="entry name" value="INT_ICEBs1_C_like"/>
    <property type="match status" value="1"/>
</dbReference>
<dbReference type="GO" id="GO:0015074">
    <property type="term" value="P:DNA integration"/>
    <property type="evidence" value="ECO:0007669"/>
    <property type="project" value="UniProtKB-KW"/>
</dbReference>
<reference evidence="8 9" key="1">
    <citation type="submission" date="2019-03" db="EMBL/GenBank/DDBJ databases">
        <title>Freshwater and sediment microbial communities from various areas in North America, analyzing microbe dynamics in response to fracking.</title>
        <authorList>
            <person name="Lamendella R."/>
        </authorList>
    </citation>
    <scope>NUCLEOTIDE SEQUENCE [LARGE SCALE GENOMIC DNA]</scope>
    <source>
        <strain evidence="8 9">18_TX</strain>
    </source>
</reference>